<organism evidence="2 3">
    <name type="scientific">Cyanidium caldarium</name>
    <name type="common">Red alga</name>
    <dbReference type="NCBI Taxonomy" id="2771"/>
    <lineage>
        <taxon>Eukaryota</taxon>
        <taxon>Rhodophyta</taxon>
        <taxon>Bangiophyceae</taxon>
        <taxon>Cyanidiales</taxon>
        <taxon>Cyanidiaceae</taxon>
        <taxon>Cyanidium</taxon>
    </lineage>
</organism>
<keyword evidence="1" id="KW-1133">Transmembrane helix</keyword>
<feature type="transmembrane region" description="Helical" evidence="1">
    <location>
        <begin position="30"/>
        <end position="50"/>
    </location>
</feature>
<gene>
    <name evidence="2" type="ORF">CDCA_CDCA05G1540</name>
</gene>
<keyword evidence="3" id="KW-1185">Reference proteome</keyword>
<evidence type="ECO:0000313" key="3">
    <source>
        <dbReference type="Proteomes" id="UP001301350"/>
    </source>
</evidence>
<evidence type="ECO:0000256" key="1">
    <source>
        <dbReference type="SAM" id="Phobius"/>
    </source>
</evidence>
<accession>A0AAV9ITS8</accession>
<dbReference type="EMBL" id="JANCYW010000005">
    <property type="protein sequence ID" value="KAK4535515.1"/>
    <property type="molecule type" value="Genomic_DNA"/>
</dbReference>
<sequence>MLPSNERCGCCCRWWWWWCPGDPRRMHRQCVSVLGLLLLLLLVTFCRFPWVDARVYDQCDSSHPVTFPQSFPLNYTSTMSNYTVAADGSWAALSLVDSSGGTPRRHAFVRCGFNSSDVSDFHERDYFQVHAVPPRGVALTDTLQAGYILYGVVQPYSVRAVLTPEDLTDELYVQLVNASYIVGWQCNASVPSDLCDARYARGCAPSISEFTHPGAYACSGNYGNLTQLFRLFNGSMPIDVLIVTDTVNNWTRLVVNGTLNTTALNVSVLGIGEAQEKSALGRAEYVKLFGLLYGLAPYTIRQFNDIAESYAEAAALAATARTQPSVFYGTGYGDSFYFGSTYQASFITDANAYYVFGDHGEPLPSPLQALQEDVQQDNPLSLTSADAGRMLALAGANTSRFWLGFSVTTPPETTVAQVLQNYSYAADWAAVLCDNLYDYTKHSDPNPIFEQGVLRPDWVLKDHIRIFHPHLLPNYTFHYYRRMQGNATRCPLATAVSRHRRGTHARLVYGVQHVVRVVLDAALGVVQREVAQLTGTSVADVYVYFPSRGNQASNAPAPPGPSSVQRLAAGAPGLAGPTVLLAVEVYSPNFTDIASALSDSAATVQRALRAQGGYLQNVTVAVAARGSQSYVSGSPSASSSGLSGGGIAGIVLGTFFGTLLLATALFFLVVEVRYRKRRQALIEGA</sequence>
<dbReference type="Proteomes" id="UP001301350">
    <property type="component" value="Unassembled WGS sequence"/>
</dbReference>
<evidence type="ECO:0000313" key="2">
    <source>
        <dbReference type="EMBL" id="KAK4535515.1"/>
    </source>
</evidence>
<name>A0AAV9ITS8_CYACA</name>
<reference evidence="2 3" key="1">
    <citation type="submission" date="2022-07" db="EMBL/GenBank/DDBJ databases">
        <title>Genome-wide signatures of adaptation to extreme environments.</title>
        <authorList>
            <person name="Cho C.H."/>
            <person name="Yoon H.S."/>
        </authorList>
    </citation>
    <scope>NUCLEOTIDE SEQUENCE [LARGE SCALE GENOMIC DNA]</scope>
    <source>
        <strain evidence="2 3">DBV 063 E5</strain>
    </source>
</reference>
<proteinExistence type="predicted"/>
<feature type="transmembrane region" description="Helical" evidence="1">
    <location>
        <begin position="646"/>
        <end position="670"/>
    </location>
</feature>
<dbReference type="AlphaFoldDB" id="A0AAV9ITS8"/>
<keyword evidence="1" id="KW-0472">Membrane</keyword>
<comment type="caution">
    <text evidence="2">The sequence shown here is derived from an EMBL/GenBank/DDBJ whole genome shotgun (WGS) entry which is preliminary data.</text>
</comment>
<protein>
    <submittedName>
        <fullName evidence="2">Uncharacterized protein</fullName>
    </submittedName>
</protein>
<keyword evidence="1" id="KW-0812">Transmembrane</keyword>